<dbReference type="Gene3D" id="1.10.150.20">
    <property type="entry name" value="5' to 3' exonuclease, C-terminal subdomain"/>
    <property type="match status" value="1"/>
</dbReference>
<evidence type="ECO:0000259" key="8">
    <source>
        <dbReference type="PROSITE" id="PS50164"/>
    </source>
</evidence>
<feature type="domain" description="GIY-YIG" evidence="8">
    <location>
        <begin position="12"/>
        <end position="89"/>
    </location>
</feature>
<dbReference type="GO" id="GO:0009381">
    <property type="term" value="F:excinuclease ABC activity"/>
    <property type="evidence" value="ECO:0007669"/>
    <property type="project" value="UniProtKB-UniRule"/>
</dbReference>
<comment type="subcellular location">
    <subcellularLocation>
        <location evidence="7">Cytoplasm</location>
    </subcellularLocation>
</comment>
<evidence type="ECO:0000259" key="9">
    <source>
        <dbReference type="PROSITE" id="PS50165"/>
    </source>
</evidence>
<keyword evidence="5 7" id="KW-0234">DNA repair</keyword>
<dbReference type="Gene3D" id="3.40.1440.10">
    <property type="entry name" value="GIY-YIG endonuclease"/>
    <property type="match status" value="1"/>
</dbReference>
<dbReference type="SUPFAM" id="SSF47781">
    <property type="entry name" value="RuvA domain 2-like"/>
    <property type="match status" value="1"/>
</dbReference>
<evidence type="ECO:0000256" key="5">
    <source>
        <dbReference type="ARBA" id="ARBA00023204"/>
    </source>
</evidence>
<dbReference type="NCBIfam" id="TIGR00194">
    <property type="entry name" value="uvrC"/>
    <property type="match status" value="1"/>
</dbReference>
<dbReference type="PROSITE" id="PS50165">
    <property type="entry name" value="UVRC"/>
    <property type="match status" value="1"/>
</dbReference>
<dbReference type="PROSITE" id="PS50164">
    <property type="entry name" value="GIY_YIG"/>
    <property type="match status" value="1"/>
</dbReference>
<comment type="caution">
    <text evidence="10">The sequence shown here is derived from an EMBL/GenBank/DDBJ whole genome shotgun (WGS) entry which is preliminary data.</text>
</comment>
<evidence type="ECO:0000313" key="11">
    <source>
        <dbReference type="Proteomes" id="UP000460549"/>
    </source>
</evidence>
<dbReference type="Pfam" id="PF22920">
    <property type="entry name" value="UvrC_RNaseH"/>
    <property type="match status" value="1"/>
</dbReference>
<dbReference type="PANTHER" id="PTHR30562:SF1">
    <property type="entry name" value="UVRABC SYSTEM PROTEIN C"/>
    <property type="match status" value="1"/>
</dbReference>
<gene>
    <name evidence="7 10" type="primary">uvrC</name>
    <name evidence="10" type="ORF">FYJ80_06420</name>
</gene>
<dbReference type="SUPFAM" id="SSF46600">
    <property type="entry name" value="C-terminal UvrC-binding domain of UvrB"/>
    <property type="match status" value="1"/>
</dbReference>
<keyword evidence="6 7" id="KW-0742">SOS response</keyword>
<dbReference type="InterPro" id="IPR047296">
    <property type="entry name" value="GIY-YIG_UvrC_Cho"/>
</dbReference>
<dbReference type="GO" id="GO:0003677">
    <property type="term" value="F:DNA binding"/>
    <property type="evidence" value="ECO:0007669"/>
    <property type="project" value="UniProtKB-UniRule"/>
</dbReference>
<evidence type="ECO:0000256" key="1">
    <source>
        <dbReference type="ARBA" id="ARBA00022490"/>
    </source>
</evidence>
<evidence type="ECO:0000256" key="4">
    <source>
        <dbReference type="ARBA" id="ARBA00022881"/>
    </source>
</evidence>
<dbReference type="InterPro" id="IPR001162">
    <property type="entry name" value="UvrC_RNase_H_dom"/>
</dbReference>
<dbReference type="GO" id="GO:0009380">
    <property type="term" value="C:excinuclease repair complex"/>
    <property type="evidence" value="ECO:0007669"/>
    <property type="project" value="InterPro"/>
</dbReference>
<dbReference type="GO" id="GO:0009432">
    <property type="term" value="P:SOS response"/>
    <property type="evidence" value="ECO:0007669"/>
    <property type="project" value="UniProtKB-UniRule"/>
</dbReference>
<organism evidence="10 11">
    <name type="scientific">Bullifex porci</name>
    <dbReference type="NCBI Taxonomy" id="2606638"/>
    <lineage>
        <taxon>Bacteria</taxon>
        <taxon>Pseudomonadati</taxon>
        <taxon>Spirochaetota</taxon>
        <taxon>Spirochaetia</taxon>
        <taxon>Spirochaetales</taxon>
        <taxon>Spirochaetaceae</taxon>
        <taxon>Bullifex</taxon>
    </lineage>
</organism>
<dbReference type="GO" id="GO:0005737">
    <property type="term" value="C:cytoplasm"/>
    <property type="evidence" value="ECO:0007669"/>
    <property type="project" value="UniProtKB-SubCell"/>
</dbReference>
<dbReference type="EMBL" id="VUNN01000011">
    <property type="protein sequence ID" value="MSU06415.1"/>
    <property type="molecule type" value="Genomic_DNA"/>
</dbReference>
<keyword evidence="1 7" id="KW-0963">Cytoplasm</keyword>
<dbReference type="Pfam" id="PF08459">
    <property type="entry name" value="UvrC_RNaseH_dom"/>
    <property type="match status" value="1"/>
</dbReference>
<dbReference type="Pfam" id="PF01541">
    <property type="entry name" value="GIY-YIG"/>
    <property type="match status" value="1"/>
</dbReference>
<evidence type="ECO:0000313" key="10">
    <source>
        <dbReference type="EMBL" id="MSU06415.1"/>
    </source>
</evidence>
<dbReference type="InterPro" id="IPR000305">
    <property type="entry name" value="GIY-YIG_endonuc"/>
</dbReference>
<evidence type="ECO:0000256" key="7">
    <source>
        <dbReference type="HAMAP-Rule" id="MF_00203"/>
    </source>
</evidence>
<dbReference type="InterPro" id="IPR038476">
    <property type="entry name" value="UvrC_RNase_H_dom_sf"/>
</dbReference>
<dbReference type="CDD" id="cd10434">
    <property type="entry name" value="GIY-YIG_UvrC_Cho"/>
    <property type="match status" value="1"/>
</dbReference>
<sequence>MSAKDQARSLPENPGVYMMKNIDDTVIYVGKAKNLKRRVNSYFLPNRDAKTSALVAKIDHIDYIITGNEYEALVLENNLIKKYNPHYNILLKDGKSYPLIKITNEEFPRVYKTRRILPDNSSYYGPFPKGKQLEDYIELIRSTYHLRLCSGPLKKREKPCLYYHIHKCLGPCVFPDCKNDYLDEIAEIKEFLSGNDQKGLIRLRNLMMKDAKELRFEEAVKKRELLKSLESVMSEQAVQDNSGESRDYAAIEMRGTLCSVAIMQIRNGNLIGKALYRAESMGDETEILLSFLIQYYCDGESLPSELYVSHEIDTELISRYFKEELHMPIYIGFPKEGKHYRILRMAEVNAQEDVEKRMCAINNSPALERMKELLGLDRVPIHIEGFDIAHLAGKYTVASLIVFKNGNPSVKDYRRFNIKSLDGKIDDFESMREAVTRRYTRLVNDNLELPDLILIDGGKGQVHAAVEMLEVIGLDDIPVVGLAERNEELVFPDERPNLVLDKADSALRVLIAVRDECHRFATSANQRMRSKEATFALLESIEGVGKVRSKRIMEVCGSVEKILELDSQSLAKKCSIPLDVAERIIHKLTL</sequence>
<dbReference type="InterPro" id="IPR004791">
    <property type="entry name" value="UvrC"/>
</dbReference>
<dbReference type="GO" id="GO:0006289">
    <property type="term" value="P:nucleotide-excision repair"/>
    <property type="evidence" value="ECO:0007669"/>
    <property type="project" value="UniProtKB-UniRule"/>
</dbReference>
<comment type="similarity">
    <text evidence="7">Belongs to the UvrC family.</text>
</comment>
<keyword evidence="4 7" id="KW-0267">Excision nuclease</keyword>
<dbReference type="InterPro" id="IPR036876">
    <property type="entry name" value="UVR_dom_sf"/>
</dbReference>
<comment type="subunit">
    <text evidence="7">Interacts with UvrB in an incision complex.</text>
</comment>
<name>A0A7X2PDM3_9SPIO</name>
<dbReference type="InterPro" id="IPR010994">
    <property type="entry name" value="RuvA_2-like"/>
</dbReference>
<comment type="function">
    <text evidence="7">The UvrABC repair system catalyzes the recognition and processing of DNA lesions. UvrC both incises the 5' and 3' sides of the lesion. The N-terminal half is responsible for the 3' incision and the C-terminal half is responsible for the 5' incision.</text>
</comment>
<feature type="domain" description="UvrC family homology region profile" evidence="9">
    <location>
        <begin position="260"/>
        <end position="469"/>
    </location>
</feature>
<dbReference type="Gene3D" id="3.30.420.340">
    <property type="entry name" value="UvrC, RNAse H endonuclease domain"/>
    <property type="match status" value="1"/>
</dbReference>
<dbReference type="Proteomes" id="UP000460549">
    <property type="component" value="Unassembled WGS sequence"/>
</dbReference>
<dbReference type="HAMAP" id="MF_00203">
    <property type="entry name" value="UvrC"/>
    <property type="match status" value="1"/>
</dbReference>
<reference evidence="10 11" key="1">
    <citation type="submission" date="2019-08" db="EMBL/GenBank/DDBJ databases">
        <title>In-depth cultivation of the pig gut microbiome towards novel bacterial diversity and tailored functional studies.</title>
        <authorList>
            <person name="Wylensek D."/>
            <person name="Hitch T.C.A."/>
            <person name="Clavel T."/>
        </authorList>
    </citation>
    <scope>NUCLEOTIDE SEQUENCE [LARGE SCALE GENOMIC DNA]</scope>
    <source>
        <strain evidence="10 11">NM-380-WT-3C1</strain>
    </source>
</reference>
<proteinExistence type="inferred from homology"/>
<dbReference type="PANTHER" id="PTHR30562">
    <property type="entry name" value="UVRC/OXIDOREDUCTASE"/>
    <property type="match status" value="1"/>
</dbReference>
<keyword evidence="11" id="KW-1185">Reference proteome</keyword>
<dbReference type="RefSeq" id="WP_154425387.1">
    <property type="nucleotide sequence ID" value="NZ_VUNN01000011.1"/>
</dbReference>
<dbReference type="SUPFAM" id="SSF82771">
    <property type="entry name" value="GIY-YIG endonuclease"/>
    <property type="match status" value="1"/>
</dbReference>
<evidence type="ECO:0000256" key="2">
    <source>
        <dbReference type="ARBA" id="ARBA00022763"/>
    </source>
</evidence>
<dbReference type="InterPro" id="IPR035901">
    <property type="entry name" value="GIY-YIG_endonuc_sf"/>
</dbReference>
<keyword evidence="3 7" id="KW-0228">DNA excision</keyword>
<evidence type="ECO:0000256" key="6">
    <source>
        <dbReference type="ARBA" id="ARBA00023236"/>
    </source>
</evidence>
<dbReference type="AlphaFoldDB" id="A0A7X2PDM3"/>
<keyword evidence="2 7" id="KW-0227">DNA damage</keyword>
<dbReference type="FunFam" id="3.40.1440.10:FF:000001">
    <property type="entry name" value="UvrABC system protein C"/>
    <property type="match status" value="1"/>
</dbReference>
<dbReference type="InterPro" id="IPR050066">
    <property type="entry name" value="UvrABC_protein_C"/>
</dbReference>
<dbReference type="SMART" id="SM00465">
    <property type="entry name" value="GIYc"/>
    <property type="match status" value="1"/>
</dbReference>
<protein>
    <recommendedName>
        <fullName evidence="7">UvrABC system protein C</fullName>
        <shortName evidence="7">Protein UvrC</shortName>
    </recommendedName>
    <alternativeName>
        <fullName evidence="7">Excinuclease ABC subunit C</fullName>
    </alternativeName>
</protein>
<accession>A0A7X2PDM3</accession>
<evidence type="ECO:0000256" key="3">
    <source>
        <dbReference type="ARBA" id="ARBA00022769"/>
    </source>
</evidence>